<accession>A0A6C0CA41</accession>
<organism evidence="1">
    <name type="scientific">viral metagenome</name>
    <dbReference type="NCBI Taxonomy" id="1070528"/>
    <lineage>
        <taxon>unclassified sequences</taxon>
        <taxon>metagenomes</taxon>
        <taxon>organismal metagenomes</taxon>
    </lineage>
</organism>
<protein>
    <recommendedName>
        <fullName evidence="2">ParB/Sulfiredoxin domain-containing protein</fullName>
    </recommendedName>
</protein>
<proteinExistence type="predicted"/>
<dbReference type="EMBL" id="MN739356">
    <property type="protein sequence ID" value="QHT00575.1"/>
    <property type="molecule type" value="Genomic_DNA"/>
</dbReference>
<dbReference type="InterPro" id="IPR036086">
    <property type="entry name" value="ParB/Sulfiredoxin_sf"/>
</dbReference>
<evidence type="ECO:0008006" key="2">
    <source>
        <dbReference type="Google" id="ProtNLM"/>
    </source>
</evidence>
<reference evidence="1" key="1">
    <citation type="journal article" date="2020" name="Nature">
        <title>Giant virus diversity and host interactions through global metagenomics.</title>
        <authorList>
            <person name="Schulz F."/>
            <person name="Roux S."/>
            <person name="Paez-Espino D."/>
            <person name="Jungbluth S."/>
            <person name="Walsh D.A."/>
            <person name="Denef V.J."/>
            <person name="McMahon K.D."/>
            <person name="Konstantinidis K.T."/>
            <person name="Eloe-Fadrosh E.A."/>
            <person name="Kyrpides N.C."/>
            <person name="Woyke T."/>
        </authorList>
    </citation>
    <scope>NUCLEOTIDE SEQUENCE</scope>
    <source>
        <strain evidence="1">GVMAG-M-3300020192-26</strain>
    </source>
</reference>
<evidence type="ECO:0000313" key="1">
    <source>
        <dbReference type="EMBL" id="QHT00575.1"/>
    </source>
</evidence>
<sequence length="142" mass="16281">MCSRKELGSLGDALVTFNTHFCKPNHRLREFQNYKKVRFDMKMSNQLHNLLPTKPGASNSEKAYPLKDSTDISSVYNHMHILKTNPGSVDEPLPVIAVIRNGDHETYFLLDGAHRFVAANLMKLTYLSVIFVYLPIDVIRFR</sequence>
<dbReference type="AlphaFoldDB" id="A0A6C0CA41"/>
<name>A0A6C0CA41_9ZZZZ</name>
<dbReference type="SUPFAM" id="SSF110849">
    <property type="entry name" value="ParB/Sulfiredoxin"/>
    <property type="match status" value="1"/>
</dbReference>